<dbReference type="PROSITE" id="PS51098">
    <property type="entry name" value="PTS_EIIB_TYPE_1"/>
    <property type="match status" value="1"/>
</dbReference>
<name>A0A7D9N884_LACJH</name>
<dbReference type="InterPro" id="IPR001996">
    <property type="entry name" value="PTS_IIB_1"/>
</dbReference>
<evidence type="ECO:0000256" key="11">
    <source>
        <dbReference type="PROSITE-ProRule" id="PRU00421"/>
    </source>
</evidence>
<feature type="domain" description="PTS EIIB type-1" evidence="12">
    <location>
        <begin position="6"/>
        <end position="88"/>
    </location>
</feature>
<organism evidence="13 14">
    <name type="scientific">Lactobacillus johnsonii N6.2</name>
    <dbReference type="NCBI Taxonomy" id="1408186"/>
    <lineage>
        <taxon>Bacteria</taxon>
        <taxon>Bacillati</taxon>
        <taxon>Bacillota</taxon>
        <taxon>Bacilli</taxon>
        <taxon>Lactobacillales</taxon>
        <taxon>Lactobacillaceae</taxon>
        <taxon>Lactobacillus</taxon>
    </lineage>
</organism>
<evidence type="ECO:0000256" key="5">
    <source>
        <dbReference type="ARBA" id="ARBA00022679"/>
    </source>
</evidence>
<keyword evidence="7" id="KW-0812">Transmembrane</keyword>
<accession>A0A7D9N884</accession>
<dbReference type="SUPFAM" id="SSF55604">
    <property type="entry name" value="Glucose permease domain IIB"/>
    <property type="match status" value="1"/>
</dbReference>
<dbReference type="GO" id="GO:0005886">
    <property type="term" value="C:plasma membrane"/>
    <property type="evidence" value="ECO:0007669"/>
    <property type="project" value="UniProtKB-SubCell"/>
</dbReference>
<evidence type="ECO:0000256" key="4">
    <source>
        <dbReference type="ARBA" id="ARBA00022597"/>
    </source>
</evidence>
<dbReference type="InterPro" id="IPR050558">
    <property type="entry name" value="PTS_Sugar-Specific_Components"/>
</dbReference>
<dbReference type="GO" id="GO:0015771">
    <property type="term" value="P:trehalose transport"/>
    <property type="evidence" value="ECO:0007669"/>
    <property type="project" value="TreeGrafter"/>
</dbReference>
<evidence type="ECO:0000256" key="2">
    <source>
        <dbReference type="ARBA" id="ARBA00022448"/>
    </source>
</evidence>
<dbReference type="Pfam" id="PF00367">
    <property type="entry name" value="PTS_EIIB"/>
    <property type="match status" value="1"/>
</dbReference>
<evidence type="ECO:0000256" key="9">
    <source>
        <dbReference type="ARBA" id="ARBA00022989"/>
    </source>
</evidence>
<dbReference type="Proteomes" id="UP000018522">
    <property type="component" value="Chromosome"/>
</dbReference>
<keyword evidence="3" id="KW-1003">Cell membrane</keyword>
<dbReference type="Gene3D" id="3.20.20.80">
    <property type="entry name" value="Glycosidases"/>
    <property type="match status" value="1"/>
</dbReference>
<dbReference type="SUPFAM" id="SSF51445">
    <property type="entry name" value="(Trans)glycosidases"/>
    <property type="match status" value="1"/>
</dbReference>
<protein>
    <submittedName>
        <fullName evidence="13">PTS beta-glucoside transporter subunit IIABC</fullName>
    </submittedName>
</protein>
<evidence type="ECO:0000256" key="6">
    <source>
        <dbReference type="ARBA" id="ARBA00022683"/>
    </source>
</evidence>
<keyword evidence="5" id="KW-0808">Transferase</keyword>
<comment type="subcellular location">
    <subcellularLocation>
        <location evidence="1">Cell membrane</location>
        <topology evidence="1">Multi-pass membrane protein</topology>
    </subcellularLocation>
</comment>
<evidence type="ECO:0000256" key="10">
    <source>
        <dbReference type="ARBA" id="ARBA00023136"/>
    </source>
</evidence>
<gene>
    <name evidence="13" type="ORF">T285_08060</name>
</gene>
<dbReference type="GO" id="GO:0016301">
    <property type="term" value="F:kinase activity"/>
    <property type="evidence" value="ECO:0007669"/>
    <property type="project" value="UniProtKB-KW"/>
</dbReference>
<dbReference type="Gene3D" id="3.30.1360.60">
    <property type="entry name" value="Glucose permease domain IIB"/>
    <property type="match status" value="1"/>
</dbReference>
<keyword evidence="9" id="KW-1133">Transmembrane helix</keyword>
<dbReference type="GO" id="GO:0009401">
    <property type="term" value="P:phosphoenolpyruvate-dependent sugar phosphotransferase system"/>
    <property type="evidence" value="ECO:0007669"/>
    <property type="project" value="UniProtKB-KW"/>
</dbReference>
<dbReference type="CDD" id="cd00212">
    <property type="entry name" value="PTS_IIB_glc"/>
    <property type="match status" value="1"/>
</dbReference>
<keyword evidence="2" id="KW-0813">Transport</keyword>
<evidence type="ECO:0000259" key="12">
    <source>
        <dbReference type="PROSITE" id="PS51098"/>
    </source>
</evidence>
<dbReference type="AlphaFoldDB" id="A0A7D9N884"/>
<evidence type="ECO:0000313" key="13">
    <source>
        <dbReference type="EMBL" id="AHA97912.1"/>
    </source>
</evidence>
<reference evidence="13 14" key="1">
    <citation type="journal article" date="2014" name="Genome Announc.">
        <title>Complete Genome Sequences of Lactobacillus johnsonii Strain N6.2 and Lactobacillus reuteri Strain TD1.</title>
        <authorList>
            <person name="Leonard M.T."/>
            <person name="Valladares R.B."/>
            <person name="Ardissone A."/>
            <person name="Gonzalez C.F."/>
            <person name="Lorca G.L."/>
            <person name="Triplett E.W."/>
        </authorList>
    </citation>
    <scope>NUCLEOTIDE SEQUENCE [LARGE SCALE GENOMIC DNA]</scope>
    <source>
        <strain evidence="13 14">N6.2</strain>
    </source>
</reference>
<keyword evidence="10" id="KW-0472">Membrane</keyword>
<dbReference type="PROSITE" id="PS01035">
    <property type="entry name" value="PTS_EIIB_TYPE_1_CYS"/>
    <property type="match status" value="1"/>
</dbReference>
<evidence type="ECO:0000256" key="1">
    <source>
        <dbReference type="ARBA" id="ARBA00004651"/>
    </source>
</evidence>
<dbReference type="PANTHER" id="PTHR30175">
    <property type="entry name" value="PHOSPHOTRANSFERASE SYSTEM TRANSPORT PROTEIN"/>
    <property type="match status" value="1"/>
</dbReference>
<dbReference type="GO" id="GO:0090589">
    <property type="term" value="F:protein-phosphocysteine-trehalose phosphotransferase system transporter activity"/>
    <property type="evidence" value="ECO:0007669"/>
    <property type="project" value="TreeGrafter"/>
</dbReference>
<dbReference type="FunFam" id="3.30.1360.60:FF:000001">
    <property type="entry name" value="PTS system glucose-specific IIBC component PtsG"/>
    <property type="match status" value="1"/>
</dbReference>
<evidence type="ECO:0000256" key="7">
    <source>
        <dbReference type="ARBA" id="ARBA00022692"/>
    </source>
</evidence>
<dbReference type="PANTHER" id="PTHR30175:SF1">
    <property type="entry name" value="PTS SYSTEM ARBUTIN-, CELLOBIOSE-, AND SALICIN-SPECIFIC EIIBC COMPONENT-RELATED"/>
    <property type="match status" value="1"/>
</dbReference>
<proteinExistence type="predicted"/>
<dbReference type="InterPro" id="IPR036878">
    <property type="entry name" value="Glu_permease_IIB"/>
</dbReference>
<feature type="active site" description="Phosphocysteine intermediate; for EIIB activity" evidence="11">
    <location>
        <position position="28"/>
    </location>
</feature>
<keyword evidence="6" id="KW-0598">Phosphotransferase system</keyword>
<sequence length="120" mass="13089">MAKNYDGLAKTIIKDVGGKDNVISVVHCTTRLRFKLKDEKKANDDALKDTDGVVTVVKAGGQYQVVIGNEVADVYDAILKEGGFSGGQVADDGKGTLERMPKDSFYWYKKVIESNGKDLD</sequence>
<dbReference type="GO" id="GO:0008982">
    <property type="term" value="F:protein-N(PI)-phosphohistidine-sugar phosphotransferase activity"/>
    <property type="evidence" value="ECO:0007669"/>
    <property type="project" value="InterPro"/>
</dbReference>
<evidence type="ECO:0000256" key="8">
    <source>
        <dbReference type="ARBA" id="ARBA00022777"/>
    </source>
</evidence>
<keyword evidence="8" id="KW-0418">Kinase</keyword>
<evidence type="ECO:0000313" key="14">
    <source>
        <dbReference type="Proteomes" id="UP000018522"/>
    </source>
</evidence>
<dbReference type="EMBL" id="CP006811">
    <property type="protein sequence ID" value="AHA97912.1"/>
    <property type="molecule type" value="Genomic_DNA"/>
</dbReference>
<dbReference type="InterPro" id="IPR018113">
    <property type="entry name" value="PTrfase_EIIB_Cys"/>
</dbReference>
<keyword evidence="4" id="KW-0762">Sugar transport</keyword>
<dbReference type="InterPro" id="IPR017853">
    <property type="entry name" value="GH"/>
</dbReference>
<evidence type="ECO:0000256" key="3">
    <source>
        <dbReference type="ARBA" id="ARBA00022475"/>
    </source>
</evidence>
<dbReference type="KEGG" id="ljn:T285_08060"/>